<dbReference type="SUPFAM" id="SSF81383">
    <property type="entry name" value="F-box domain"/>
    <property type="match status" value="1"/>
</dbReference>
<dbReference type="AlphaFoldDB" id="A0A2J6QU52"/>
<keyword evidence="2" id="KW-1185">Reference proteome</keyword>
<accession>A0A2J6QU52</accession>
<dbReference type="InterPro" id="IPR036047">
    <property type="entry name" value="F-box-like_dom_sf"/>
</dbReference>
<gene>
    <name evidence="1" type="ORF">L207DRAFT_593117</name>
</gene>
<dbReference type="EMBL" id="KZ613971">
    <property type="protein sequence ID" value="PMD29796.1"/>
    <property type="molecule type" value="Genomic_DNA"/>
</dbReference>
<name>A0A2J6QU52_HYAVF</name>
<sequence length="180" mass="20767">MATYIQQAADEYITAHEKSSKLNLNDNGVKNLSLPCSENDHSRIASTNGTTCVTTTRTRVQRQTLSGVPVELLLRIADFLPPSSQAVLSLVNKTIFQKFGNQFLYPLYNTPRPQPIIEMSLRSPVKICDTEWEKCQILLDRDSKNTIYCFYCKEIHTPSQTEIVEKQKNNYRRRRQKPRK</sequence>
<evidence type="ECO:0008006" key="3">
    <source>
        <dbReference type="Google" id="ProtNLM"/>
    </source>
</evidence>
<organism evidence="1 2">
    <name type="scientific">Hyaloscypha variabilis (strain UAMH 11265 / GT02V1 / F)</name>
    <name type="common">Meliniomyces variabilis</name>
    <dbReference type="NCBI Taxonomy" id="1149755"/>
    <lineage>
        <taxon>Eukaryota</taxon>
        <taxon>Fungi</taxon>
        <taxon>Dikarya</taxon>
        <taxon>Ascomycota</taxon>
        <taxon>Pezizomycotina</taxon>
        <taxon>Leotiomycetes</taxon>
        <taxon>Helotiales</taxon>
        <taxon>Hyaloscyphaceae</taxon>
        <taxon>Hyaloscypha</taxon>
        <taxon>Hyaloscypha variabilis</taxon>
    </lineage>
</organism>
<evidence type="ECO:0000313" key="2">
    <source>
        <dbReference type="Proteomes" id="UP000235786"/>
    </source>
</evidence>
<evidence type="ECO:0000313" key="1">
    <source>
        <dbReference type="EMBL" id="PMD29796.1"/>
    </source>
</evidence>
<dbReference type="OrthoDB" id="3537144at2759"/>
<reference evidence="1 2" key="1">
    <citation type="submission" date="2016-04" db="EMBL/GenBank/DDBJ databases">
        <title>A degradative enzymes factory behind the ericoid mycorrhizal symbiosis.</title>
        <authorList>
            <consortium name="DOE Joint Genome Institute"/>
            <person name="Martino E."/>
            <person name="Morin E."/>
            <person name="Grelet G."/>
            <person name="Kuo A."/>
            <person name="Kohler A."/>
            <person name="Daghino S."/>
            <person name="Barry K."/>
            <person name="Choi C."/>
            <person name="Cichocki N."/>
            <person name="Clum A."/>
            <person name="Copeland A."/>
            <person name="Hainaut M."/>
            <person name="Haridas S."/>
            <person name="Labutti K."/>
            <person name="Lindquist E."/>
            <person name="Lipzen A."/>
            <person name="Khouja H.-R."/>
            <person name="Murat C."/>
            <person name="Ohm R."/>
            <person name="Olson A."/>
            <person name="Spatafora J."/>
            <person name="Veneault-Fourrey C."/>
            <person name="Henrissat B."/>
            <person name="Grigoriev I."/>
            <person name="Martin F."/>
            <person name="Perotto S."/>
        </authorList>
    </citation>
    <scope>NUCLEOTIDE SEQUENCE [LARGE SCALE GENOMIC DNA]</scope>
    <source>
        <strain evidence="1 2">F</strain>
    </source>
</reference>
<proteinExistence type="predicted"/>
<dbReference type="Proteomes" id="UP000235786">
    <property type="component" value="Unassembled WGS sequence"/>
</dbReference>
<protein>
    <recommendedName>
        <fullName evidence="3">F-box domain-containing protein</fullName>
    </recommendedName>
</protein>